<dbReference type="Proteomes" id="UP000659630">
    <property type="component" value="Unassembled WGS sequence"/>
</dbReference>
<dbReference type="Pfam" id="PF01546">
    <property type="entry name" value="Peptidase_M20"/>
    <property type="match status" value="1"/>
</dbReference>
<dbReference type="RefSeq" id="WP_186887463.1">
    <property type="nucleotide sequence ID" value="NZ_JACONZ010000002.1"/>
</dbReference>
<dbReference type="GO" id="GO:0008233">
    <property type="term" value="F:peptidase activity"/>
    <property type="evidence" value="ECO:0007669"/>
    <property type="project" value="UniProtKB-KW"/>
</dbReference>
<evidence type="ECO:0000256" key="1">
    <source>
        <dbReference type="ARBA" id="ARBA00006247"/>
    </source>
</evidence>
<dbReference type="InterPro" id="IPR011650">
    <property type="entry name" value="Peptidase_M20_dimer"/>
</dbReference>
<proteinExistence type="inferred from homology"/>
<protein>
    <submittedName>
        <fullName evidence="7">M20/M25/M40 family metallo-hydrolase</fullName>
    </submittedName>
</protein>
<feature type="domain" description="Peptidase M20 dimerisation" evidence="6">
    <location>
        <begin position="230"/>
        <end position="378"/>
    </location>
</feature>
<evidence type="ECO:0000256" key="2">
    <source>
        <dbReference type="ARBA" id="ARBA00022670"/>
    </source>
</evidence>
<dbReference type="Gene3D" id="3.30.70.360">
    <property type="match status" value="1"/>
</dbReference>
<accession>A0A923L1D6</accession>
<evidence type="ECO:0000256" key="3">
    <source>
        <dbReference type="ARBA" id="ARBA00022723"/>
    </source>
</evidence>
<dbReference type="Gene3D" id="3.40.630.10">
    <property type="entry name" value="Zn peptidases"/>
    <property type="match status" value="1"/>
</dbReference>
<dbReference type="Pfam" id="PF07687">
    <property type="entry name" value="M20_dimer"/>
    <property type="match status" value="1"/>
</dbReference>
<evidence type="ECO:0000256" key="4">
    <source>
        <dbReference type="ARBA" id="ARBA00022801"/>
    </source>
</evidence>
<reference evidence="7" key="1">
    <citation type="submission" date="2020-08" db="EMBL/GenBank/DDBJ databases">
        <title>Genome public.</title>
        <authorList>
            <person name="Liu C."/>
            <person name="Sun Q."/>
        </authorList>
    </citation>
    <scope>NUCLEOTIDE SEQUENCE</scope>
    <source>
        <strain evidence="7">BX8</strain>
    </source>
</reference>
<organism evidence="7 8">
    <name type="scientific">Anaerofilum hominis</name>
    <dbReference type="NCBI Taxonomy" id="2763016"/>
    <lineage>
        <taxon>Bacteria</taxon>
        <taxon>Bacillati</taxon>
        <taxon>Bacillota</taxon>
        <taxon>Clostridia</taxon>
        <taxon>Eubacteriales</taxon>
        <taxon>Oscillospiraceae</taxon>
        <taxon>Anaerofilum</taxon>
    </lineage>
</organism>
<dbReference type="SUPFAM" id="SSF55031">
    <property type="entry name" value="Bacterial exopeptidase dimerisation domain"/>
    <property type="match status" value="1"/>
</dbReference>
<dbReference type="InterPro" id="IPR036264">
    <property type="entry name" value="Bact_exopeptidase_dim_dom"/>
</dbReference>
<dbReference type="EMBL" id="JACONZ010000002">
    <property type="protein sequence ID" value="MBC5581093.1"/>
    <property type="molecule type" value="Genomic_DNA"/>
</dbReference>
<keyword evidence="4" id="KW-0378">Hydrolase</keyword>
<dbReference type="SUPFAM" id="SSF53187">
    <property type="entry name" value="Zn-dependent exopeptidases"/>
    <property type="match status" value="1"/>
</dbReference>
<dbReference type="GO" id="GO:0006508">
    <property type="term" value="P:proteolysis"/>
    <property type="evidence" value="ECO:0007669"/>
    <property type="project" value="UniProtKB-KW"/>
</dbReference>
<gene>
    <name evidence="7" type="ORF">H8S23_06205</name>
</gene>
<keyword evidence="5" id="KW-0862">Zinc</keyword>
<dbReference type="PANTHER" id="PTHR45962:SF1">
    <property type="entry name" value="N-FATTY-ACYL-AMINO ACID SYNTHASE_HYDROLASE PM20D1"/>
    <property type="match status" value="1"/>
</dbReference>
<evidence type="ECO:0000313" key="8">
    <source>
        <dbReference type="Proteomes" id="UP000659630"/>
    </source>
</evidence>
<dbReference type="GO" id="GO:0046872">
    <property type="term" value="F:metal ion binding"/>
    <property type="evidence" value="ECO:0007669"/>
    <property type="project" value="UniProtKB-KW"/>
</dbReference>
<dbReference type="InterPro" id="IPR002933">
    <property type="entry name" value="Peptidase_M20"/>
</dbReference>
<evidence type="ECO:0000256" key="5">
    <source>
        <dbReference type="ARBA" id="ARBA00022833"/>
    </source>
</evidence>
<evidence type="ECO:0000313" key="7">
    <source>
        <dbReference type="EMBL" id="MBC5581093.1"/>
    </source>
</evidence>
<dbReference type="AlphaFoldDB" id="A0A923L1D6"/>
<dbReference type="InterPro" id="IPR047177">
    <property type="entry name" value="Pept_M20A"/>
</dbReference>
<dbReference type="PANTHER" id="PTHR45962">
    <property type="entry name" value="N-FATTY-ACYL-AMINO ACID SYNTHASE/HYDROLASE PM20D1"/>
    <property type="match status" value="1"/>
</dbReference>
<keyword evidence="8" id="KW-1185">Reference proteome</keyword>
<keyword evidence="2" id="KW-0645">Protease</keyword>
<name>A0A923L1D6_9FIRM</name>
<sequence>MFWWILLALAAVFIAVLLVRAARFRPQDDGRAAAGPCEVDAAAATEHLAQLVRVPTVSSYRLEEFDEEKFEEFRGLLKKFYPKVFETCTYERFDHTEMLFTWKGKSSAAPVVLMAHYDVVPVEESRWKHPPFCGEVFDGELWGRGTLDTKITLMGIFEAAERLIGEGFVPQNDVYFAFAGDEEVNGTGAPAAVQVLRERGVKPAMVVDEGGAVVEGVFPGVQRPMAVVGIGEKGLADLEVTAKSEGGHASHPPLHSAVGVLSKAVVACEKHQFKAEITTPVREMLNTVGPHAPFALRIVFANLWCFGGLITGVIHKLGGELNAMMRTTMAFTMARGSKQSNVMPNEATATVNLRLINSTTVEGAAEHLRRAINDPAVEVRVLHGSEASPYADVNSEAWRTLAAAVGETWQEAIVTPYLMIACSDSRHFSEICPNVFKFSAMALSAEQRGLIHNDDERVELPTIAKTVEFFTRLIQKL</sequence>
<comment type="caution">
    <text evidence="7">The sequence shown here is derived from an EMBL/GenBank/DDBJ whole genome shotgun (WGS) entry which is preliminary data.</text>
</comment>
<dbReference type="Gene3D" id="1.10.150.900">
    <property type="match status" value="1"/>
</dbReference>
<comment type="similarity">
    <text evidence="1">Belongs to the peptidase M20A family.</text>
</comment>
<keyword evidence="3" id="KW-0479">Metal-binding</keyword>
<evidence type="ECO:0000259" key="6">
    <source>
        <dbReference type="Pfam" id="PF07687"/>
    </source>
</evidence>